<evidence type="ECO:0000256" key="1">
    <source>
        <dbReference type="ARBA" id="ARBA00006442"/>
    </source>
</evidence>
<gene>
    <name evidence="6" type="ORF">NLJ89_g1666</name>
</gene>
<name>A0A9W8MZL9_9AGAR</name>
<evidence type="ECO:0000313" key="7">
    <source>
        <dbReference type="Proteomes" id="UP001148786"/>
    </source>
</evidence>
<evidence type="ECO:0000256" key="3">
    <source>
        <dbReference type="ARBA" id="ARBA00022827"/>
    </source>
</evidence>
<comment type="similarity">
    <text evidence="1">Belongs to the FAD-dependent oxidoreductase family.</text>
</comment>
<dbReference type="PANTHER" id="PTHR43735:SF3">
    <property type="entry name" value="FERROPTOSIS SUPPRESSOR PROTEIN 1"/>
    <property type="match status" value="1"/>
</dbReference>
<evidence type="ECO:0000259" key="5">
    <source>
        <dbReference type="Pfam" id="PF07992"/>
    </source>
</evidence>
<dbReference type="Proteomes" id="UP001148786">
    <property type="component" value="Unassembled WGS sequence"/>
</dbReference>
<comment type="caution">
    <text evidence="6">The sequence shown here is derived from an EMBL/GenBank/DDBJ whole genome shotgun (WGS) entry which is preliminary data.</text>
</comment>
<dbReference type="InterPro" id="IPR036188">
    <property type="entry name" value="FAD/NAD-bd_sf"/>
</dbReference>
<dbReference type="InterPro" id="IPR023753">
    <property type="entry name" value="FAD/NAD-binding_dom"/>
</dbReference>
<evidence type="ECO:0000256" key="4">
    <source>
        <dbReference type="ARBA" id="ARBA00023002"/>
    </source>
</evidence>
<protein>
    <recommendedName>
        <fullName evidence="5">FAD/NAD(P)-binding domain-containing protein</fullName>
    </recommendedName>
</protein>
<evidence type="ECO:0000313" key="6">
    <source>
        <dbReference type="EMBL" id="KAJ3515585.1"/>
    </source>
</evidence>
<keyword evidence="4" id="KW-0560">Oxidoreductase</keyword>
<keyword evidence="3" id="KW-0274">FAD</keyword>
<feature type="domain" description="FAD/NAD(P)-binding" evidence="5">
    <location>
        <begin position="4"/>
        <end position="290"/>
    </location>
</feature>
<dbReference type="PRINTS" id="PR00368">
    <property type="entry name" value="FADPNR"/>
</dbReference>
<keyword evidence="7" id="KW-1185">Reference proteome</keyword>
<keyword evidence="2" id="KW-0285">Flavoprotein</keyword>
<evidence type="ECO:0000256" key="2">
    <source>
        <dbReference type="ARBA" id="ARBA00022630"/>
    </source>
</evidence>
<dbReference type="Gene3D" id="3.50.50.100">
    <property type="match status" value="1"/>
</dbReference>
<dbReference type="PANTHER" id="PTHR43735">
    <property type="entry name" value="APOPTOSIS-INDUCING FACTOR 1"/>
    <property type="match status" value="1"/>
</dbReference>
<dbReference type="AlphaFoldDB" id="A0A9W8MZL9"/>
<dbReference type="SUPFAM" id="SSF51905">
    <property type="entry name" value="FAD/NAD(P)-binding domain"/>
    <property type="match status" value="1"/>
</dbReference>
<dbReference type="PRINTS" id="PR00411">
    <property type="entry name" value="PNDRDTASEI"/>
</dbReference>
<dbReference type="GO" id="GO:0050660">
    <property type="term" value="F:flavin adenine dinucleotide binding"/>
    <property type="evidence" value="ECO:0007669"/>
    <property type="project" value="TreeGrafter"/>
</dbReference>
<accession>A0A9W8MZL9</accession>
<organism evidence="6 7">
    <name type="scientific">Agrocybe chaxingu</name>
    <dbReference type="NCBI Taxonomy" id="84603"/>
    <lineage>
        <taxon>Eukaryota</taxon>
        <taxon>Fungi</taxon>
        <taxon>Dikarya</taxon>
        <taxon>Basidiomycota</taxon>
        <taxon>Agaricomycotina</taxon>
        <taxon>Agaricomycetes</taxon>
        <taxon>Agaricomycetidae</taxon>
        <taxon>Agaricales</taxon>
        <taxon>Agaricineae</taxon>
        <taxon>Strophariaceae</taxon>
        <taxon>Agrocybe</taxon>
    </lineage>
</organism>
<dbReference type="GO" id="GO:0005737">
    <property type="term" value="C:cytoplasm"/>
    <property type="evidence" value="ECO:0007669"/>
    <property type="project" value="TreeGrafter"/>
</dbReference>
<dbReference type="GO" id="GO:0004174">
    <property type="term" value="F:electron-transferring-flavoprotein dehydrogenase activity"/>
    <property type="evidence" value="ECO:0007669"/>
    <property type="project" value="TreeGrafter"/>
</dbReference>
<dbReference type="OrthoDB" id="202203at2759"/>
<dbReference type="EMBL" id="JANKHO010000089">
    <property type="protein sequence ID" value="KAJ3515585.1"/>
    <property type="molecule type" value="Genomic_DNA"/>
</dbReference>
<sequence length="371" mass="40030">MSQNIVVVGGGNAGIPIFNALSEKLTASEAKIILVTPRGHFTSLPATLRMVVTSEGDLENSVLMPFPPTFNQGNRKVVLAKVVSIQDDKAAGRFVTLDNGENIEFSVLVLAPGSKWEGPIDFPENRDGQLEWIRNWRNDFAKAKSIVLVGGGSVGVELSGELKDTFPNKAITIVHGQPFLLNQAYPESFRKDMGKRVTKRGTRLVLNDYVDDFIPKEGKVITRKGTVIPADLVVATRGPKPNTEFIESLGPDALNSTGFVKVRQTLQLANHPRIFAAGDVIDVAEEKQAAKTTAHAAVVVANVVSIIRGADDAKPLVTYKGSKELILITNGKNGGAGYFDVLWGITVGDFLARATKSKGLMIDVMKKSLKL</sequence>
<dbReference type="Pfam" id="PF07992">
    <property type="entry name" value="Pyr_redox_2"/>
    <property type="match status" value="1"/>
</dbReference>
<proteinExistence type="inferred from homology"/>
<reference evidence="6" key="1">
    <citation type="submission" date="2022-07" db="EMBL/GenBank/DDBJ databases">
        <title>Genome Sequence of Agrocybe chaxingu.</title>
        <authorList>
            <person name="Buettner E."/>
        </authorList>
    </citation>
    <scope>NUCLEOTIDE SEQUENCE</scope>
    <source>
        <strain evidence="6">MP-N11</strain>
    </source>
</reference>